<evidence type="ECO:0000256" key="5">
    <source>
        <dbReference type="ARBA" id="ARBA00022980"/>
    </source>
</evidence>
<evidence type="ECO:0000256" key="3">
    <source>
        <dbReference type="ARBA" id="ARBA00011133"/>
    </source>
</evidence>
<feature type="transmembrane region" description="Helical" evidence="12">
    <location>
        <begin position="454"/>
        <end position="472"/>
    </location>
</feature>
<dbReference type="InParanoid" id="L9JF13"/>
<evidence type="ECO:0000256" key="12">
    <source>
        <dbReference type="SAM" id="Phobius"/>
    </source>
</evidence>
<dbReference type="Gene3D" id="2.30.30.70">
    <property type="entry name" value="Ribosomal protein L21"/>
    <property type="match status" value="1"/>
</dbReference>
<feature type="region of interest" description="Disordered" evidence="11">
    <location>
        <begin position="256"/>
        <end position="296"/>
    </location>
</feature>
<dbReference type="Pfam" id="PF01027">
    <property type="entry name" value="Bax1-I"/>
    <property type="match status" value="1"/>
</dbReference>
<feature type="transmembrane region" description="Helical" evidence="12">
    <location>
        <begin position="509"/>
        <end position="529"/>
    </location>
</feature>
<name>L9JF13_TUPCH</name>
<dbReference type="GO" id="GO:2001234">
    <property type="term" value="P:negative regulation of apoptotic signaling pathway"/>
    <property type="evidence" value="ECO:0007669"/>
    <property type="project" value="TreeGrafter"/>
</dbReference>
<evidence type="ECO:0000313" key="14">
    <source>
        <dbReference type="Proteomes" id="UP000011518"/>
    </source>
</evidence>
<feature type="transmembrane region" description="Helical" evidence="12">
    <location>
        <begin position="484"/>
        <end position="503"/>
    </location>
</feature>
<sequence>MGIYKKGDIVDIKGIGTVQKGMPCKCYQGKTGRVYTVTQHAVGIVVNKQVKAKILAKRINVHIEHSKHSKSRDNFLKRVKEDDQKKKEAKQEGAWVQLKCQPAPSREARFDQVLPINPKIAIHVWSRTRQGRPGRSRRAPVGRADAAGTRGRPRRPLVAPGDPPPPRGRRDGAGRRGPPSPDPTRLETLGDPERTVGNSAGRRGFPIVAPENLASQQVLLFEVTHFCSHGWVPGLTEEKRDSGSFLMWIGPSQQLGSPLSPRVAMSNPSAPPPYEDRNPLYPGPPPPGGYGQPSVPPGGYPAYPAYPQPGYGHPAGYPQPAPPIHPMPMNYGHGYDGEERAVSDSFGPGEWDDLKVRHTFIRKVYTIISVQLLITVAIIAIFTFVEPVSTFVRRNVAVYYVSYAVFIVTYLTLACCQGPRRRFPWNIILLTLFTFAMGFMTGTISSMYQTKAVILAMIITAVVSIAVTIFCFQTKVDFTSCTGLFCVLGIVLMVTGLVTSIVLYFKYIYWLHMVYAALGAICFTLFLAYDTQLVLGNRKHTISPEDYITGALQIYTDIVYIFTFVLQLMGDRN</sequence>
<comment type="similarity">
    <text evidence="2">Belongs to the eukaryotic ribosomal protein eL21 family.</text>
</comment>
<feature type="transmembrane region" description="Helical" evidence="12">
    <location>
        <begin position="364"/>
        <end position="385"/>
    </location>
</feature>
<dbReference type="AlphaFoldDB" id="L9JF13"/>
<reference evidence="14" key="1">
    <citation type="submission" date="2012-07" db="EMBL/GenBank/DDBJ databases">
        <title>Genome of the Chinese tree shrew, a rising model animal genetically related to primates.</title>
        <authorList>
            <person name="Zhang G."/>
            <person name="Fan Y."/>
            <person name="Yao Y."/>
            <person name="Huang Z."/>
        </authorList>
    </citation>
    <scope>NUCLEOTIDE SEQUENCE [LARGE SCALE GENOMIC DNA]</scope>
</reference>
<protein>
    <recommendedName>
        <fullName evidence="9">Large ribosomal subunit protein eL21</fullName>
    </recommendedName>
    <alternativeName>
        <fullName evidence="10">60S ribosomal protein L21</fullName>
    </alternativeName>
</protein>
<comment type="subcellular location">
    <subcellularLocation>
        <location evidence="1">Membrane</location>
        <topology evidence="1">Multi-pass membrane protein</topology>
    </subcellularLocation>
</comment>
<dbReference type="Gene3D" id="6.10.250.3260">
    <property type="match status" value="1"/>
</dbReference>
<dbReference type="SUPFAM" id="SSF50104">
    <property type="entry name" value="Translation proteins SH3-like domain"/>
    <property type="match status" value="1"/>
</dbReference>
<dbReference type="InterPro" id="IPR036948">
    <property type="entry name" value="Ribosomal_eL21_sf"/>
</dbReference>
<evidence type="ECO:0000256" key="6">
    <source>
        <dbReference type="ARBA" id="ARBA00022989"/>
    </source>
</evidence>
<dbReference type="GO" id="GO:0005794">
    <property type="term" value="C:Golgi apparatus"/>
    <property type="evidence" value="ECO:0007669"/>
    <property type="project" value="TreeGrafter"/>
</dbReference>
<dbReference type="GO" id="GO:0006412">
    <property type="term" value="P:translation"/>
    <property type="evidence" value="ECO:0007669"/>
    <property type="project" value="InterPro"/>
</dbReference>
<evidence type="ECO:0000256" key="11">
    <source>
        <dbReference type="SAM" id="MobiDB-lite"/>
    </source>
</evidence>
<evidence type="ECO:0000256" key="4">
    <source>
        <dbReference type="ARBA" id="ARBA00022692"/>
    </source>
</evidence>
<evidence type="ECO:0000256" key="2">
    <source>
        <dbReference type="ARBA" id="ARBA00008427"/>
    </source>
</evidence>
<comment type="subunit">
    <text evidence="3">Component of the large ribosomal subunit.</text>
</comment>
<keyword evidence="6 12" id="KW-1133">Transmembrane helix</keyword>
<feature type="compositionally biased region" description="Pro residues" evidence="11">
    <location>
        <begin position="281"/>
        <end position="296"/>
    </location>
</feature>
<feature type="transmembrane region" description="Helical" evidence="12">
    <location>
        <begin position="427"/>
        <end position="448"/>
    </location>
</feature>
<dbReference type="InterPro" id="IPR006214">
    <property type="entry name" value="Bax_inhibitor_1-related"/>
</dbReference>
<feature type="compositionally biased region" description="Basic residues" evidence="11">
    <location>
        <begin position="129"/>
        <end position="140"/>
    </location>
</feature>
<keyword evidence="14" id="KW-1185">Reference proteome</keyword>
<proteinExistence type="inferred from homology"/>
<keyword evidence="7 12" id="KW-0472">Membrane</keyword>
<dbReference type="GO" id="GO:0005783">
    <property type="term" value="C:endoplasmic reticulum"/>
    <property type="evidence" value="ECO:0007669"/>
    <property type="project" value="TreeGrafter"/>
</dbReference>
<feature type="transmembrane region" description="Helical" evidence="12">
    <location>
        <begin position="397"/>
        <end position="415"/>
    </location>
</feature>
<dbReference type="CDD" id="cd10428">
    <property type="entry name" value="LFG_like"/>
    <property type="match status" value="1"/>
</dbReference>
<keyword evidence="8" id="KW-0687">Ribonucleoprotein</keyword>
<dbReference type="FunCoup" id="L9JF13">
    <property type="interactions" value="187"/>
</dbReference>
<accession>L9JF13</accession>
<dbReference type="InterPro" id="IPR008991">
    <property type="entry name" value="Translation_prot_SH3-like_sf"/>
</dbReference>
<dbReference type="PANTHER" id="PTHR23291:SF35">
    <property type="entry name" value="PROTEIN LIFEGUARD 3"/>
    <property type="match status" value="1"/>
</dbReference>
<reference evidence="14" key="2">
    <citation type="journal article" date="2013" name="Nat. Commun.">
        <title>Genome of the Chinese tree shrew.</title>
        <authorList>
            <person name="Fan Y."/>
            <person name="Huang Z.Y."/>
            <person name="Cao C.C."/>
            <person name="Chen C.S."/>
            <person name="Chen Y.X."/>
            <person name="Fan D.D."/>
            <person name="He J."/>
            <person name="Hou H.L."/>
            <person name="Hu L."/>
            <person name="Hu X.T."/>
            <person name="Jiang X.T."/>
            <person name="Lai R."/>
            <person name="Lang Y.S."/>
            <person name="Liang B."/>
            <person name="Liao S.G."/>
            <person name="Mu D."/>
            <person name="Ma Y.Y."/>
            <person name="Niu Y.Y."/>
            <person name="Sun X.Q."/>
            <person name="Xia J.Q."/>
            <person name="Xiao J."/>
            <person name="Xiong Z.Q."/>
            <person name="Xu L."/>
            <person name="Yang L."/>
            <person name="Zhang Y."/>
            <person name="Zhao W."/>
            <person name="Zhao X.D."/>
            <person name="Zheng Y.T."/>
            <person name="Zhou J.M."/>
            <person name="Zhu Y.B."/>
            <person name="Zhang G.J."/>
            <person name="Wang J."/>
            <person name="Yao Y.G."/>
        </authorList>
    </citation>
    <scope>NUCLEOTIDE SEQUENCE [LARGE SCALE GENOMIC DNA]</scope>
</reference>
<dbReference type="GO" id="GO:0016020">
    <property type="term" value="C:membrane"/>
    <property type="evidence" value="ECO:0007669"/>
    <property type="project" value="UniProtKB-SubCell"/>
</dbReference>
<dbReference type="Proteomes" id="UP000011518">
    <property type="component" value="Unassembled WGS sequence"/>
</dbReference>
<evidence type="ECO:0000256" key="9">
    <source>
        <dbReference type="ARBA" id="ARBA00035219"/>
    </source>
</evidence>
<dbReference type="GO" id="GO:0003735">
    <property type="term" value="F:structural constituent of ribosome"/>
    <property type="evidence" value="ECO:0007669"/>
    <property type="project" value="InterPro"/>
</dbReference>
<evidence type="ECO:0000256" key="10">
    <source>
        <dbReference type="ARBA" id="ARBA00035327"/>
    </source>
</evidence>
<dbReference type="InterPro" id="IPR001147">
    <property type="entry name" value="Ribosomal_eL21"/>
</dbReference>
<dbReference type="FunFam" id="2.30.30.70:FF:000001">
    <property type="entry name" value="60S ribosomal protein L21"/>
    <property type="match status" value="1"/>
</dbReference>
<gene>
    <name evidence="13" type="ORF">TREES_T100001920</name>
</gene>
<dbReference type="Pfam" id="PF01157">
    <property type="entry name" value="Ribosomal_L21e"/>
    <property type="match status" value="1"/>
</dbReference>
<organism evidence="13 14">
    <name type="scientific">Tupaia chinensis</name>
    <name type="common">Chinese tree shrew</name>
    <name type="synonym">Tupaia belangeri chinensis</name>
    <dbReference type="NCBI Taxonomy" id="246437"/>
    <lineage>
        <taxon>Eukaryota</taxon>
        <taxon>Metazoa</taxon>
        <taxon>Chordata</taxon>
        <taxon>Craniata</taxon>
        <taxon>Vertebrata</taxon>
        <taxon>Euteleostomi</taxon>
        <taxon>Mammalia</taxon>
        <taxon>Eutheria</taxon>
        <taxon>Euarchontoglires</taxon>
        <taxon>Scandentia</taxon>
        <taxon>Tupaiidae</taxon>
        <taxon>Tupaia</taxon>
    </lineage>
</organism>
<keyword evidence="4 12" id="KW-0812">Transmembrane</keyword>
<evidence type="ECO:0000256" key="7">
    <source>
        <dbReference type="ARBA" id="ARBA00023136"/>
    </source>
</evidence>
<feature type="transmembrane region" description="Helical" evidence="12">
    <location>
        <begin position="550"/>
        <end position="570"/>
    </location>
</feature>
<dbReference type="GO" id="GO:0022625">
    <property type="term" value="C:cytosolic large ribosomal subunit"/>
    <property type="evidence" value="ECO:0007669"/>
    <property type="project" value="UniProtKB-ARBA"/>
</dbReference>
<dbReference type="eggNOG" id="KOG2322">
    <property type="taxonomic scope" value="Eukaryota"/>
</dbReference>
<evidence type="ECO:0000256" key="1">
    <source>
        <dbReference type="ARBA" id="ARBA00004141"/>
    </source>
</evidence>
<dbReference type="STRING" id="246437.L9JF13"/>
<dbReference type="EMBL" id="KB321002">
    <property type="protein sequence ID" value="ELW49176.1"/>
    <property type="molecule type" value="Genomic_DNA"/>
</dbReference>
<evidence type="ECO:0000256" key="8">
    <source>
        <dbReference type="ARBA" id="ARBA00023274"/>
    </source>
</evidence>
<keyword evidence="5" id="KW-0689">Ribosomal protein</keyword>
<dbReference type="FunFam" id="6.10.250.3260:FF:000001">
    <property type="entry name" value="60S ribosomal protein L21"/>
    <property type="match status" value="1"/>
</dbReference>
<feature type="region of interest" description="Disordered" evidence="11">
    <location>
        <begin position="125"/>
        <end position="203"/>
    </location>
</feature>
<dbReference type="PANTHER" id="PTHR23291">
    <property type="entry name" value="BAX INHIBITOR-RELATED"/>
    <property type="match status" value="1"/>
</dbReference>
<evidence type="ECO:0000313" key="13">
    <source>
        <dbReference type="EMBL" id="ELW49176.1"/>
    </source>
</evidence>